<dbReference type="Proteomes" id="UP000703269">
    <property type="component" value="Unassembled WGS sequence"/>
</dbReference>
<keyword evidence="4" id="KW-1185">Reference proteome</keyword>
<name>A0A9P3LLV5_9APHY</name>
<evidence type="ECO:0000256" key="1">
    <source>
        <dbReference type="SAM" id="MobiDB-lite"/>
    </source>
</evidence>
<evidence type="ECO:0000313" key="4">
    <source>
        <dbReference type="Proteomes" id="UP000703269"/>
    </source>
</evidence>
<accession>A0A9P3LLV5</accession>
<feature type="region of interest" description="Disordered" evidence="1">
    <location>
        <begin position="66"/>
        <end position="92"/>
    </location>
</feature>
<comment type="caution">
    <text evidence="3">The sequence shown here is derived from an EMBL/GenBank/DDBJ whole genome shotgun (WGS) entry which is preliminary data.</text>
</comment>
<reference evidence="3 4" key="1">
    <citation type="submission" date="2021-08" db="EMBL/GenBank/DDBJ databases">
        <title>Draft Genome Sequence of Phanerochaete sordida strain YK-624.</title>
        <authorList>
            <person name="Mori T."/>
            <person name="Dohra H."/>
            <person name="Suzuki T."/>
            <person name="Kawagishi H."/>
            <person name="Hirai H."/>
        </authorList>
    </citation>
    <scope>NUCLEOTIDE SEQUENCE [LARGE SCALE GENOMIC DNA]</scope>
    <source>
        <strain evidence="3 4">YK-624</strain>
    </source>
</reference>
<evidence type="ECO:0000313" key="3">
    <source>
        <dbReference type="EMBL" id="GJF00154.1"/>
    </source>
</evidence>
<dbReference type="OrthoDB" id="2801422at2759"/>
<gene>
    <name evidence="3" type="ORF">PsYK624_164330</name>
</gene>
<proteinExistence type="predicted"/>
<evidence type="ECO:0000259" key="2">
    <source>
        <dbReference type="Pfam" id="PF20209"/>
    </source>
</evidence>
<dbReference type="Pfam" id="PF20209">
    <property type="entry name" value="DUF6570"/>
    <property type="match status" value="1"/>
</dbReference>
<dbReference type="AlphaFoldDB" id="A0A9P3LLV5"/>
<protein>
    <recommendedName>
        <fullName evidence="2">DUF6570 domain-containing protein</fullName>
    </recommendedName>
</protein>
<feature type="domain" description="DUF6570" evidence="2">
    <location>
        <begin position="207"/>
        <end position="352"/>
    </location>
</feature>
<dbReference type="EMBL" id="BPQB01000137">
    <property type="protein sequence ID" value="GJF00154.1"/>
    <property type="molecule type" value="Genomic_DNA"/>
</dbReference>
<organism evidence="3 4">
    <name type="scientific">Phanerochaete sordida</name>
    <dbReference type="NCBI Taxonomy" id="48140"/>
    <lineage>
        <taxon>Eukaryota</taxon>
        <taxon>Fungi</taxon>
        <taxon>Dikarya</taxon>
        <taxon>Basidiomycota</taxon>
        <taxon>Agaricomycotina</taxon>
        <taxon>Agaricomycetes</taxon>
        <taxon>Polyporales</taxon>
        <taxon>Phanerochaetaceae</taxon>
        <taxon>Phanerochaete</taxon>
    </lineage>
</organism>
<dbReference type="InterPro" id="IPR046700">
    <property type="entry name" value="DUF6570"/>
</dbReference>
<sequence>MAAYLPHIRKLPIYEIKDILRGRLQIPRSHEHPKEQLLQWVTQNATAEILEELQARMLAIELERGRRKRTREVERRSERRQRTRRETTHGVGMSPVDVSKYLDLPTDQQVNGCYRDFYHATSKAALEQAVCGVCARERQVKQDGVVPVPLAELPVEKLAPVTSHPAQVLTSGMLLERSGIVFEGDLATNVLVCHECSSALSRSGTHPPQFSLANDLWIGPIPWELQRLTLPEQQLIALLYPRVYVVKLYPKDKDYRPEEQMLQRAMRGNVTTYPLDKSGVASMVEGRLMPRPASVLSSLIAITFIGRGQLPKRCLRNSFRVRRDAVRRALLWLKANNPKYYGDIDISEERLQALPEDDVPEEITAVVRQSTDLSVIDEESAGYVPQDVVDNNDGAYLGPSLSVHAGSQICVDIVLPEGISLEDLQVESGT</sequence>